<dbReference type="RefSeq" id="XP_001728734.1">
    <property type="nucleotide sequence ID" value="XM_001728682.1"/>
</dbReference>
<dbReference type="STRING" id="425265.A8QD01"/>
<proteinExistence type="predicted"/>
<evidence type="ECO:0000313" key="2">
    <source>
        <dbReference type="Proteomes" id="UP000008837"/>
    </source>
</evidence>
<sequence length="211" mass="22154">MAEGLARAGASGLGDNVIAQLEDKIEDLEEQLAAKRASLPTPVTQEHDHVEALCLYALVLVGALLPDGEALAHSMSLPLDALHALFAPPRFDEEGRADLAALPVAAASAALRTTLECLRAAGPAQKRTSSLAFVSRVQQTLDSLSSSATSAAGPHGIASLVSDVFARLLGTLDTSEMITERAKVLEDSVHGYNDTDTDASRSLTHYVDGLW</sequence>
<dbReference type="Proteomes" id="UP000008837">
    <property type="component" value="Unassembled WGS sequence"/>
</dbReference>
<gene>
    <name evidence="1" type="ORF">MGL_4069</name>
</gene>
<dbReference type="VEuPathDB" id="FungiDB:MGL_4069"/>
<protein>
    <submittedName>
        <fullName evidence="1">Uncharacterized protein</fullName>
    </submittedName>
</protein>
<comment type="caution">
    <text evidence="1">The sequence shown here is derived from an EMBL/GenBank/DDBJ whole genome shotgun (WGS) entry which is preliminary data.</text>
</comment>
<name>A8QD01_MALGO</name>
<evidence type="ECO:0000313" key="1">
    <source>
        <dbReference type="EMBL" id="EDP41520.1"/>
    </source>
</evidence>
<dbReference type="OrthoDB" id="5569911at2759"/>
<dbReference type="GeneID" id="5853060"/>
<dbReference type="InParanoid" id="A8QD01"/>
<reference evidence="1 2" key="1">
    <citation type="journal article" date="2007" name="Proc. Natl. Acad. Sci. U.S.A.">
        <title>Dandruff-associated Malassezia genomes reveal convergent and divergent virulence traits shared with plant and human fungal pathogens.</title>
        <authorList>
            <person name="Xu J."/>
            <person name="Saunders C.W."/>
            <person name="Hu P."/>
            <person name="Grant R.A."/>
            <person name="Boekhout T."/>
            <person name="Kuramae E.E."/>
            <person name="Kronstad J.W."/>
            <person name="Deangelis Y.M."/>
            <person name="Reeder N.L."/>
            <person name="Johnstone K.R."/>
            <person name="Leland M."/>
            <person name="Fieno A.M."/>
            <person name="Begley W.M."/>
            <person name="Sun Y."/>
            <person name="Lacey M.P."/>
            <person name="Chaudhary T."/>
            <person name="Keough T."/>
            <person name="Chu L."/>
            <person name="Sears R."/>
            <person name="Yuan B."/>
            <person name="Dawson T.L.Jr."/>
        </authorList>
    </citation>
    <scope>NUCLEOTIDE SEQUENCE [LARGE SCALE GENOMIC DNA]</scope>
    <source>
        <strain evidence="2">ATCC MYA-4612 / CBS 7966</strain>
    </source>
</reference>
<organism evidence="1 2">
    <name type="scientific">Malassezia globosa (strain ATCC MYA-4612 / CBS 7966)</name>
    <name type="common">Dandruff-associated fungus</name>
    <dbReference type="NCBI Taxonomy" id="425265"/>
    <lineage>
        <taxon>Eukaryota</taxon>
        <taxon>Fungi</taxon>
        <taxon>Dikarya</taxon>
        <taxon>Basidiomycota</taxon>
        <taxon>Ustilaginomycotina</taxon>
        <taxon>Malasseziomycetes</taxon>
        <taxon>Malasseziales</taxon>
        <taxon>Malasseziaceae</taxon>
        <taxon>Malassezia</taxon>
    </lineage>
</organism>
<dbReference type="AlphaFoldDB" id="A8QD01"/>
<accession>A8QD01</accession>
<dbReference type="EMBL" id="AAYY01000020">
    <property type="protein sequence ID" value="EDP41520.1"/>
    <property type="molecule type" value="Genomic_DNA"/>
</dbReference>
<dbReference type="KEGG" id="mgl:MGL_4069"/>
<keyword evidence="2" id="KW-1185">Reference proteome</keyword>